<dbReference type="PANTHER" id="PTHR21301:SF10">
    <property type="entry name" value="REVERSE TRANSCRIPTASE DOMAIN-CONTAINING PROTEIN"/>
    <property type="match status" value="1"/>
</dbReference>
<dbReference type="Proteomes" id="UP000281553">
    <property type="component" value="Unassembled WGS sequence"/>
</dbReference>
<evidence type="ECO:0000313" key="2">
    <source>
        <dbReference type="Proteomes" id="UP000281553"/>
    </source>
</evidence>
<name>A0A3P7MGK5_DIBLA</name>
<dbReference type="OrthoDB" id="10029313at2759"/>
<feature type="non-terminal residue" evidence="1">
    <location>
        <position position="1"/>
    </location>
</feature>
<reference evidence="1 2" key="1">
    <citation type="submission" date="2018-11" db="EMBL/GenBank/DDBJ databases">
        <authorList>
            <consortium name="Pathogen Informatics"/>
        </authorList>
    </citation>
    <scope>NUCLEOTIDE SEQUENCE [LARGE SCALE GENOMIC DNA]</scope>
</reference>
<keyword evidence="2" id="KW-1185">Reference proteome</keyword>
<gene>
    <name evidence="1" type="ORF">DILT_LOCUS12825</name>
</gene>
<organism evidence="1 2">
    <name type="scientific">Dibothriocephalus latus</name>
    <name type="common">Fish tapeworm</name>
    <name type="synonym">Diphyllobothrium latum</name>
    <dbReference type="NCBI Taxonomy" id="60516"/>
    <lineage>
        <taxon>Eukaryota</taxon>
        <taxon>Metazoa</taxon>
        <taxon>Spiralia</taxon>
        <taxon>Lophotrochozoa</taxon>
        <taxon>Platyhelminthes</taxon>
        <taxon>Cestoda</taxon>
        <taxon>Eucestoda</taxon>
        <taxon>Diphyllobothriidea</taxon>
        <taxon>Diphyllobothriidae</taxon>
        <taxon>Dibothriocephalus</taxon>
    </lineage>
</organism>
<dbReference type="EMBL" id="UYRU01067825">
    <property type="protein sequence ID" value="VDN17051.1"/>
    <property type="molecule type" value="Genomic_DNA"/>
</dbReference>
<sequence>NGGDKEPYRTPGIVPFDGSSIEEVLPKIKRVALTALKVDREIVVVAADNAPSDVILDRTDYLQRTKNLLEDRQLYVPREISPTKRLTCEINLTLLALENSSAITPSARYMARAQEMALSRLYDLTKVHKEGDPLRPIVSLKGTPTYRVTKWLFRCLKFLTVDLETMVCLSKQFLEKLKGVSFLSSDIMVSFDVTSLFTSTSRDLAVETVELLLLSVYDDMGNRICPNPAAHKVLFQDVLHF</sequence>
<accession>A0A3P7MGK5</accession>
<evidence type="ECO:0000313" key="1">
    <source>
        <dbReference type="EMBL" id="VDN17051.1"/>
    </source>
</evidence>
<protein>
    <recommendedName>
        <fullName evidence="3">Reverse transcriptase domain-containing protein</fullName>
    </recommendedName>
</protein>
<dbReference type="AlphaFoldDB" id="A0A3P7MGK5"/>
<dbReference type="PANTHER" id="PTHR21301">
    <property type="entry name" value="REVERSE TRANSCRIPTASE"/>
    <property type="match status" value="1"/>
</dbReference>
<proteinExistence type="predicted"/>
<evidence type="ECO:0008006" key="3">
    <source>
        <dbReference type="Google" id="ProtNLM"/>
    </source>
</evidence>